<dbReference type="InterPro" id="IPR052155">
    <property type="entry name" value="Biofilm_reg_signaling"/>
</dbReference>
<dbReference type="Pfam" id="PF00989">
    <property type="entry name" value="PAS"/>
    <property type="match status" value="1"/>
</dbReference>
<feature type="domain" description="EAL" evidence="2">
    <location>
        <begin position="309"/>
        <end position="562"/>
    </location>
</feature>
<dbReference type="InterPro" id="IPR035919">
    <property type="entry name" value="EAL_sf"/>
</dbReference>
<dbReference type="InterPro" id="IPR029787">
    <property type="entry name" value="Nucleotide_cyclase"/>
</dbReference>
<dbReference type="SMART" id="SM00091">
    <property type="entry name" value="PAS"/>
    <property type="match status" value="1"/>
</dbReference>
<dbReference type="EMBL" id="JAGBKM010000003">
    <property type="protein sequence ID" value="MBO1530165.1"/>
    <property type="molecule type" value="Genomic_DNA"/>
</dbReference>
<dbReference type="SUPFAM" id="SSF55785">
    <property type="entry name" value="PYP-like sensor domain (PAS domain)"/>
    <property type="match status" value="1"/>
</dbReference>
<name>A0ABS3NL80_9GAMM</name>
<dbReference type="PROSITE" id="PS50887">
    <property type="entry name" value="GGDEF"/>
    <property type="match status" value="1"/>
</dbReference>
<feature type="domain" description="PAS" evidence="1">
    <location>
        <begin position="12"/>
        <end position="85"/>
    </location>
</feature>
<dbReference type="PROSITE" id="PS50883">
    <property type="entry name" value="EAL"/>
    <property type="match status" value="1"/>
</dbReference>
<dbReference type="PANTHER" id="PTHR44757:SF2">
    <property type="entry name" value="BIOFILM ARCHITECTURE MAINTENANCE PROTEIN MBAA"/>
    <property type="match status" value="1"/>
</dbReference>
<dbReference type="Gene3D" id="3.20.20.450">
    <property type="entry name" value="EAL domain"/>
    <property type="match status" value="1"/>
</dbReference>
<dbReference type="NCBIfam" id="TIGR00254">
    <property type="entry name" value="GGDEF"/>
    <property type="match status" value="1"/>
</dbReference>
<dbReference type="Gene3D" id="3.30.70.270">
    <property type="match status" value="1"/>
</dbReference>
<evidence type="ECO:0000259" key="3">
    <source>
        <dbReference type="PROSITE" id="PS50887"/>
    </source>
</evidence>
<dbReference type="RefSeq" id="WP_207989686.1">
    <property type="nucleotide sequence ID" value="NZ_JAGBKM010000003.1"/>
</dbReference>
<dbReference type="NCBIfam" id="TIGR00229">
    <property type="entry name" value="sensory_box"/>
    <property type="match status" value="1"/>
</dbReference>
<dbReference type="Pfam" id="PF00563">
    <property type="entry name" value="EAL"/>
    <property type="match status" value="1"/>
</dbReference>
<dbReference type="InterPro" id="IPR035965">
    <property type="entry name" value="PAS-like_dom_sf"/>
</dbReference>
<keyword evidence="5" id="KW-1185">Reference proteome</keyword>
<dbReference type="InterPro" id="IPR000014">
    <property type="entry name" value="PAS"/>
</dbReference>
<accession>A0ABS3NL80</accession>
<dbReference type="SMART" id="SM00052">
    <property type="entry name" value="EAL"/>
    <property type="match status" value="1"/>
</dbReference>
<reference evidence="4 5" key="1">
    <citation type="submission" date="2021-03" db="EMBL/GenBank/DDBJ databases">
        <authorList>
            <person name="Shang D.-D."/>
            <person name="Du Z.-J."/>
            <person name="Chen G.-J."/>
        </authorList>
    </citation>
    <scope>NUCLEOTIDE SEQUENCE [LARGE SCALE GENOMIC DNA]</scope>
    <source>
        <strain evidence="4 5">F1192</strain>
    </source>
</reference>
<gene>
    <name evidence="4" type="ORF">J3492_02930</name>
</gene>
<dbReference type="PROSITE" id="PS50112">
    <property type="entry name" value="PAS"/>
    <property type="match status" value="1"/>
</dbReference>
<dbReference type="Pfam" id="PF00990">
    <property type="entry name" value="GGDEF"/>
    <property type="match status" value="1"/>
</dbReference>
<dbReference type="CDD" id="cd01948">
    <property type="entry name" value="EAL"/>
    <property type="match status" value="1"/>
</dbReference>
<dbReference type="InterPro" id="IPR000160">
    <property type="entry name" value="GGDEF_dom"/>
</dbReference>
<comment type="caution">
    <text evidence="4">The sequence shown here is derived from an EMBL/GenBank/DDBJ whole genome shotgun (WGS) entry which is preliminary data.</text>
</comment>
<sequence>MTTFTPLSLSTKQQLLSELCEHLEDAVFILDAHLRYLTINSAYKEILGYKQEFLIGRPLGIYAKEFLSEKESALFKHISDTLTTEGYYENKFVLATRYGQKINCHIKFHKTTVDGNTYYLAIVRDISSTVKDRQQLSHLLNYNQLTGLPNRKVFLSQSNDLLIATGQSVVFTRANIDRYRILTNSLGQDLVNELMIEFVDRVNELELKKLICFAHFGGDDFGLLFEDNDTTMIHSEIERILQICERPYRIKNKNIYLQISIGISHYPRDGHEATNLVNKAEKALHYAKQQGGQEVRQYTDKMNHIAVDNLQLETELRQAINGNQFEPHYQPKVDLDTGAIVGFEALVRWRHPSRGLLSPKHFIDAIVKHKMSFDLFCQMALQIAEQLSAWQNMGFTQHVCINADATEFGNPRFFDVVDQLFTQFPIHPHQLHIEVTESSLMLRHINIKEQLSALKTLGVCLALDDFGTGYASLSYLQEYPFDFIKIDKSFIADMVDNRTQKAIVQAILDLTVALDMSAIAEGIETEQQRDLLLQMGCQHGQGYWFGRPVAADVATKLLTEPLVSKQTPEH</sequence>
<dbReference type="SUPFAM" id="SSF55073">
    <property type="entry name" value="Nucleotide cyclase"/>
    <property type="match status" value="1"/>
</dbReference>
<dbReference type="Gene3D" id="3.30.450.20">
    <property type="entry name" value="PAS domain"/>
    <property type="match status" value="1"/>
</dbReference>
<evidence type="ECO:0000259" key="1">
    <source>
        <dbReference type="PROSITE" id="PS50112"/>
    </source>
</evidence>
<evidence type="ECO:0000313" key="5">
    <source>
        <dbReference type="Proteomes" id="UP000664554"/>
    </source>
</evidence>
<dbReference type="CDD" id="cd00130">
    <property type="entry name" value="PAS"/>
    <property type="match status" value="1"/>
</dbReference>
<dbReference type="PANTHER" id="PTHR44757">
    <property type="entry name" value="DIGUANYLATE CYCLASE DGCP"/>
    <property type="match status" value="1"/>
</dbReference>
<dbReference type="SUPFAM" id="SSF141868">
    <property type="entry name" value="EAL domain-like"/>
    <property type="match status" value="1"/>
</dbReference>
<dbReference type="InterPro" id="IPR043128">
    <property type="entry name" value="Rev_trsase/Diguanyl_cyclase"/>
</dbReference>
<protein>
    <submittedName>
        <fullName evidence="4">EAL domain-containing protein</fullName>
    </submittedName>
</protein>
<feature type="domain" description="GGDEF" evidence="3">
    <location>
        <begin position="167"/>
        <end position="300"/>
    </location>
</feature>
<dbReference type="Proteomes" id="UP000664554">
    <property type="component" value="Unassembled WGS sequence"/>
</dbReference>
<organism evidence="4 5">
    <name type="scientific">Psychrobacter coccoides</name>
    <dbReference type="NCBI Taxonomy" id="2818440"/>
    <lineage>
        <taxon>Bacteria</taxon>
        <taxon>Pseudomonadati</taxon>
        <taxon>Pseudomonadota</taxon>
        <taxon>Gammaproteobacteria</taxon>
        <taxon>Moraxellales</taxon>
        <taxon>Moraxellaceae</taxon>
        <taxon>Psychrobacter</taxon>
    </lineage>
</organism>
<proteinExistence type="predicted"/>
<evidence type="ECO:0000259" key="2">
    <source>
        <dbReference type="PROSITE" id="PS50883"/>
    </source>
</evidence>
<dbReference type="InterPro" id="IPR013767">
    <property type="entry name" value="PAS_fold"/>
</dbReference>
<evidence type="ECO:0000313" key="4">
    <source>
        <dbReference type="EMBL" id="MBO1530165.1"/>
    </source>
</evidence>
<dbReference type="SMART" id="SM00267">
    <property type="entry name" value="GGDEF"/>
    <property type="match status" value="1"/>
</dbReference>
<dbReference type="CDD" id="cd01949">
    <property type="entry name" value="GGDEF"/>
    <property type="match status" value="1"/>
</dbReference>
<dbReference type="InterPro" id="IPR001633">
    <property type="entry name" value="EAL_dom"/>
</dbReference>